<feature type="domain" description="Serine/threonine-protein phosphatase 4 regulatory subunit 3-like central" evidence="5">
    <location>
        <begin position="445"/>
        <end position="843"/>
    </location>
</feature>
<dbReference type="GO" id="GO:0005654">
    <property type="term" value="C:nucleoplasm"/>
    <property type="evidence" value="ECO:0007669"/>
    <property type="project" value="TreeGrafter"/>
</dbReference>
<feature type="domain" description="Serine/threonine-protein phosphatase 4 regulatory subunit 3-like central" evidence="5">
    <location>
        <begin position="332"/>
        <end position="386"/>
    </location>
</feature>
<dbReference type="InterPro" id="IPR011993">
    <property type="entry name" value="PH-like_dom_sf"/>
</dbReference>
<dbReference type="OMA" id="ENEQWIS"/>
<evidence type="ECO:0000256" key="1">
    <source>
        <dbReference type="ARBA" id="ARBA00004123"/>
    </source>
</evidence>
<dbReference type="AlphaFoldDB" id="A0A9Q0LKY6"/>
<feature type="coiled-coil region" evidence="3">
    <location>
        <begin position="904"/>
        <end position="938"/>
    </location>
</feature>
<sequence>MKNEEDNSPQVKLFKSKETPEWKEVGVGILLPKYDNKTKQLRFVIEIEKKIENNSENSLENNLEKKIENELENNLENNLEKKIENNLENNSKNNLEKKIENNSENNSKNNSKNNLENNSENELENNSKNNLNNNSKNNLENNSNNSENKIIDLFINLENNYEIEQETIIIWKEKDETKFALSFDSIQNCREIFKLLYQFKNRNFSEDIDIDWDKMTFNPDYDTNLLDKIENDNINVDVDVDPKNSFIGMTMEIDDILPDLNEQTLLKVDSCLETQNFFIRKKICQEMITKNYLDKLFQLFENTEKEREKKKEKNIANRKNNIHSKPIIKNAHEQKIEDQQLQLLFRITKKIVSFNDLESLENIINEKNIMKTIGIFEYDPEMKRSRRNIEKWDINIEKAIKNLEKANINGEERNAQDLNINMNNRIDFEEKRYINPNSNPNITDQKNIQNSHRLFLNKICKFHEVIRMEEYLLDKIHYTYRLQYVRDVVLASILDPVSSQRITQIIMENYREIFNDLIEKNNLFELLNKEYNKEPKNQQTQKKVIQLLNEMSIIMHHIVYSSIMQISSFNRTQELLVLLVQALDNEDVGIQIMSLEIINRLVLHNTVHIRMFSVGEIQRNEKYSFFQALVKLIANQDDSNRTKFPAFDILMDLLNTTTINSQIDQENLLQVFYGNFMEDLVEQTLGLSSKICSEKKTLETSKAEIVVRVCEFLSFCIFHHGFRIKNFLIRSDIALKLLPFLLFGTSFLRVSIVKFFKNYLVIEDKIFIKNTIQIHFFKYLFEIFESIHMKNNLLVSSILELFSMIYQLNISDIVSHIATSFPSFFSKFSSSFPVFQKILNRFSENQLKQSQFENDIQDDNAVDFFDHENDLNWSKKETFLEKRRRIEEDERLEEDYFNDDDDDFENLNQNKNQNLNENQNLNQNLNQNENENVSLSRKHKID</sequence>
<dbReference type="EMBL" id="JAPDFW010000077">
    <property type="protein sequence ID" value="KAJ5073055.1"/>
    <property type="molecule type" value="Genomic_DNA"/>
</dbReference>
<accession>A0A9Q0LKY6</accession>
<evidence type="ECO:0000256" key="3">
    <source>
        <dbReference type="SAM" id="Coils"/>
    </source>
</evidence>
<dbReference type="InterPro" id="IPR006887">
    <property type="entry name" value="P4R3-like_central_dom"/>
</dbReference>
<keyword evidence="7" id="KW-1185">Reference proteome</keyword>
<evidence type="ECO:0000256" key="2">
    <source>
        <dbReference type="ARBA" id="ARBA00023242"/>
    </source>
</evidence>
<organism evidence="6 7">
    <name type="scientific">Anaeramoeba ignava</name>
    <name type="common">Anaerobic marine amoeba</name>
    <dbReference type="NCBI Taxonomy" id="1746090"/>
    <lineage>
        <taxon>Eukaryota</taxon>
        <taxon>Metamonada</taxon>
        <taxon>Anaeramoebidae</taxon>
        <taxon>Anaeramoeba</taxon>
    </lineage>
</organism>
<evidence type="ECO:0000313" key="6">
    <source>
        <dbReference type="EMBL" id="KAJ5073055.1"/>
    </source>
</evidence>
<dbReference type="PANTHER" id="PTHR23318">
    <property type="entry name" value="ATP SYNTHASE GAMMA-RELATED"/>
    <property type="match status" value="1"/>
</dbReference>
<dbReference type="InterPro" id="IPR051137">
    <property type="entry name" value="PP4R3-like"/>
</dbReference>
<evidence type="ECO:0000259" key="5">
    <source>
        <dbReference type="Pfam" id="PF04802"/>
    </source>
</evidence>
<dbReference type="GO" id="GO:0030289">
    <property type="term" value="C:protein phosphatase 4 complex"/>
    <property type="evidence" value="ECO:0007669"/>
    <property type="project" value="TreeGrafter"/>
</dbReference>
<reference evidence="6" key="1">
    <citation type="submission" date="2022-10" db="EMBL/GenBank/DDBJ databases">
        <title>Novel sulphate-reducing endosymbionts in the free-living metamonad Anaeramoeba.</title>
        <authorList>
            <person name="Jerlstrom-Hultqvist J."/>
            <person name="Cepicka I."/>
            <person name="Gallot-Lavallee L."/>
            <person name="Salas-Leiva D."/>
            <person name="Curtis B.A."/>
            <person name="Zahonova K."/>
            <person name="Pipaliya S."/>
            <person name="Dacks J."/>
            <person name="Roger A.J."/>
        </authorList>
    </citation>
    <scope>NUCLEOTIDE SEQUENCE</scope>
    <source>
        <strain evidence="6">BMAN</strain>
    </source>
</reference>
<feature type="compositionally biased region" description="Low complexity" evidence="4">
    <location>
        <begin position="102"/>
        <end position="145"/>
    </location>
</feature>
<dbReference type="Proteomes" id="UP001149090">
    <property type="component" value="Unassembled WGS sequence"/>
</dbReference>
<name>A0A9Q0LKY6_ANAIG</name>
<dbReference type="InterPro" id="IPR011989">
    <property type="entry name" value="ARM-like"/>
</dbReference>
<dbReference type="InterPro" id="IPR016024">
    <property type="entry name" value="ARM-type_fold"/>
</dbReference>
<comment type="subcellular location">
    <subcellularLocation>
        <location evidence="1">Nucleus</location>
    </subcellularLocation>
</comment>
<evidence type="ECO:0000313" key="7">
    <source>
        <dbReference type="Proteomes" id="UP001149090"/>
    </source>
</evidence>
<dbReference type="Pfam" id="PF04802">
    <property type="entry name" value="PP4R3"/>
    <property type="match status" value="2"/>
</dbReference>
<keyword evidence="3" id="KW-0175">Coiled coil</keyword>
<evidence type="ECO:0000256" key="4">
    <source>
        <dbReference type="SAM" id="MobiDB-lite"/>
    </source>
</evidence>
<dbReference type="Gene3D" id="1.25.10.10">
    <property type="entry name" value="Leucine-rich Repeat Variant"/>
    <property type="match status" value="1"/>
</dbReference>
<feature type="coiled-coil region" evidence="3">
    <location>
        <begin position="382"/>
        <end position="409"/>
    </location>
</feature>
<dbReference type="Gene3D" id="2.30.29.30">
    <property type="entry name" value="Pleckstrin-homology domain (PH domain)/Phosphotyrosine-binding domain (PTB)"/>
    <property type="match status" value="1"/>
</dbReference>
<dbReference type="SUPFAM" id="SSF48371">
    <property type="entry name" value="ARM repeat"/>
    <property type="match status" value="1"/>
</dbReference>
<keyword evidence="2" id="KW-0539">Nucleus</keyword>
<dbReference type="OrthoDB" id="27483at2759"/>
<dbReference type="GO" id="GO:0072542">
    <property type="term" value="F:protein phosphatase activator activity"/>
    <property type="evidence" value="ECO:0007669"/>
    <property type="project" value="TreeGrafter"/>
</dbReference>
<protein>
    <submittedName>
        <fullName evidence="6">Serine/threonine-protein phosphatase 4 regulatory subunit 3</fullName>
    </submittedName>
</protein>
<feature type="region of interest" description="Disordered" evidence="4">
    <location>
        <begin position="83"/>
        <end position="145"/>
    </location>
</feature>
<proteinExistence type="predicted"/>
<dbReference type="PANTHER" id="PTHR23318:SF0">
    <property type="entry name" value="SERINE_THREONINE-PROTEIN PHOSPHATASE 4 REGULATORY SUBUNIT 3"/>
    <property type="match status" value="1"/>
</dbReference>
<gene>
    <name evidence="6" type="ORF">M0811_09010</name>
</gene>
<comment type="caution">
    <text evidence="6">The sequence shown here is derived from an EMBL/GenBank/DDBJ whole genome shotgun (WGS) entry which is preliminary data.</text>
</comment>